<dbReference type="GeneID" id="121203708"/>
<proteinExistence type="predicted"/>
<dbReference type="RefSeq" id="XP_040930082.1">
    <property type="nucleotide sequence ID" value="XM_041074148.1"/>
</dbReference>
<dbReference type="Gene3D" id="3.30.420.10">
    <property type="entry name" value="Ribonuclease H-like superfamily/Ribonuclease H"/>
    <property type="match status" value="1"/>
</dbReference>
<dbReference type="PANTHER" id="PTHR48475:SF1">
    <property type="entry name" value="RNASE H TYPE-1 DOMAIN-CONTAINING PROTEIN"/>
    <property type="match status" value="1"/>
</dbReference>
<name>A0ABM2YHR6_GOSHI</name>
<protein>
    <recommendedName>
        <fullName evidence="3">RNase H type-1 domain-containing protein</fullName>
    </recommendedName>
</protein>
<dbReference type="Proteomes" id="UP000818029">
    <property type="component" value="Chromosome A07"/>
</dbReference>
<accession>A0ABM2YHR6</accession>
<reference evidence="1" key="1">
    <citation type="journal article" date="2020" name="Nat. Genet.">
        <title>Genomic diversifications of five Gossypium allopolyploid species and their impact on cotton improvement.</title>
        <authorList>
            <person name="Chen Z.J."/>
            <person name="Sreedasyam A."/>
            <person name="Ando A."/>
            <person name="Song Q."/>
            <person name="De Santiago L.M."/>
            <person name="Hulse-Kemp A.M."/>
            <person name="Ding M."/>
            <person name="Ye W."/>
            <person name="Kirkbride R.C."/>
            <person name="Jenkins J."/>
            <person name="Plott C."/>
            <person name="Lovell J."/>
            <person name="Lin Y.M."/>
            <person name="Vaughn R."/>
            <person name="Liu B."/>
            <person name="Simpson S."/>
            <person name="Scheffler B.E."/>
            <person name="Wen L."/>
            <person name="Saski C.A."/>
            <person name="Grover C.E."/>
            <person name="Hu G."/>
            <person name="Conover J.L."/>
            <person name="Carlson J.W."/>
            <person name="Shu S."/>
            <person name="Boston L.B."/>
            <person name="Williams M."/>
            <person name="Peterson D.G."/>
            <person name="McGee K."/>
            <person name="Jones D.C."/>
            <person name="Wendel J.F."/>
            <person name="Stelly D.M."/>
            <person name="Grimwood J."/>
            <person name="Schmutz J."/>
        </authorList>
    </citation>
    <scope>NUCLEOTIDE SEQUENCE [LARGE SCALE GENOMIC DNA]</scope>
    <source>
        <strain evidence="1">cv. TM-1</strain>
    </source>
</reference>
<evidence type="ECO:0000313" key="2">
    <source>
        <dbReference type="RefSeq" id="XP_040930082.1"/>
    </source>
</evidence>
<dbReference type="PANTHER" id="PTHR48475">
    <property type="entry name" value="RIBONUCLEASE H"/>
    <property type="match status" value="1"/>
</dbReference>
<organism evidence="1 2">
    <name type="scientific">Gossypium hirsutum</name>
    <name type="common">Upland cotton</name>
    <name type="synonym">Gossypium mexicanum</name>
    <dbReference type="NCBI Taxonomy" id="3635"/>
    <lineage>
        <taxon>Eukaryota</taxon>
        <taxon>Viridiplantae</taxon>
        <taxon>Streptophyta</taxon>
        <taxon>Embryophyta</taxon>
        <taxon>Tracheophyta</taxon>
        <taxon>Spermatophyta</taxon>
        <taxon>Magnoliopsida</taxon>
        <taxon>eudicotyledons</taxon>
        <taxon>Gunneridae</taxon>
        <taxon>Pentapetalae</taxon>
        <taxon>rosids</taxon>
        <taxon>malvids</taxon>
        <taxon>Malvales</taxon>
        <taxon>Malvaceae</taxon>
        <taxon>Malvoideae</taxon>
        <taxon>Gossypium</taxon>
    </lineage>
</organism>
<evidence type="ECO:0000313" key="1">
    <source>
        <dbReference type="Proteomes" id="UP000818029"/>
    </source>
</evidence>
<keyword evidence="1" id="KW-1185">Reference proteome</keyword>
<evidence type="ECO:0008006" key="3">
    <source>
        <dbReference type="Google" id="ProtNLM"/>
    </source>
</evidence>
<reference evidence="2" key="2">
    <citation type="submission" date="2025-08" db="UniProtKB">
        <authorList>
            <consortium name="RefSeq"/>
        </authorList>
    </citation>
    <scope>IDENTIFICATION</scope>
</reference>
<sequence>MCVVTIEEGALEELPWKLYFDGASNAAGNGIRAVLGEWETRDPKLINYQKLVLELVKKFDGITFRYLLRDESQMVDALATLASMIKVNKKEDVKPIRMSIYETSAYCYNIEEDKEKDDHLWYHDILQYIRNREYPD</sequence>
<gene>
    <name evidence="2" type="primary">LOC121203708</name>
</gene>
<dbReference type="InterPro" id="IPR036397">
    <property type="entry name" value="RNaseH_sf"/>
</dbReference>